<evidence type="ECO:0000313" key="5">
    <source>
        <dbReference type="EMBL" id="ABG04840.1"/>
    </source>
</evidence>
<evidence type="ECO:0000313" key="6">
    <source>
        <dbReference type="Proteomes" id="UP000006637"/>
    </source>
</evidence>
<dbReference type="EMBL" id="CP000386">
    <property type="protein sequence ID" value="ABG04840.1"/>
    <property type="molecule type" value="Genomic_DNA"/>
</dbReference>
<dbReference type="STRING" id="266117.Rxyl_1890"/>
<dbReference type="PANTHER" id="PTHR46847">
    <property type="entry name" value="D-ALLOSE-BINDING PERIPLASMIC PROTEIN-RELATED"/>
    <property type="match status" value="1"/>
</dbReference>
<accession>Q1AUT8</accession>
<evidence type="ECO:0000256" key="2">
    <source>
        <dbReference type="ARBA" id="ARBA00007639"/>
    </source>
</evidence>
<dbReference type="PROSITE" id="PS51257">
    <property type="entry name" value="PROKAR_LIPOPROTEIN"/>
    <property type="match status" value="1"/>
</dbReference>
<proteinExistence type="inferred from homology"/>
<sequence length="351" mass="37465">MVLDRRRQRGNGILKRGIITLAALVVAAFVVAACGGVVQPGDEGGGSGQDGFRLADYIREHVENGDKLVIRVSYHNTSLGFANPIREGVEKAKRELGVDAELIGPANGSAQEQVSELQTLISQQKVDGLAVSSASNDALKPVIAQAYNAGIPIISFNTNNPGSKQMAFVGQDLVQSGRFEAEQLRKELGDRKGKVVVFSVDTGAGWSNDRFSGFEAGMEGAEGIQIEGPINSGNEPRQAFNAVQNTMTANPDAIAIASLDCCSVDAAAKWVQQNGKKGEIIVVGFDVLPQTADFIRNGVIQFTISQNPVEQGYQSVKILNDFLKKNKPLRDVNTGTKLVDKSNIDEVPLEG</sequence>
<keyword evidence="6" id="KW-1185">Reference proteome</keyword>
<dbReference type="KEGG" id="rxy:Rxyl_1890"/>
<keyword evidence="3" id="KW-0732">Signal</keyword>
<name>Q1AUT8_RUBXD</name>
<dbReference type="SUPFAM" id="SSF53822">
    <property type="entry name" value="Periplasmic binding protein-like I"/>
    <property type="match status" value="1"/>
</dbReference>
<dbReference type="Gene3D" id="3.40.50.2300">
    <property type="match status" value="2"/>
</dbReference>
<dbReference type="GO" id="GO:0030246">
    <property type="term" value="F:carbohydrate binding"/>
    <property type="evidence" value="ECO:0007669"/>
    <property type="project" value="UniProtKB-ARBA"/>
</dbReference>
<comment type="subcellular location">
    <subcellularLocation>
        <location evidence="1">Cell envelope</location>
    </subcellularLocation>
</comment>
<evidence type="ECO:0000259" key="4">
    <source>
        <dbReference type="Pfam" id="PF13407"/>
    </source>
</evidence>
<dbReference type="GO" id="GO:0030313">
    <property type="term" value="C:cell envelope"/>
    <property type="evidence" value="ECO:0007669"/>
    <property type="project" value="UniProtKB-SubCell"/>
</dbReference>
<dbReference type="AlphaFoldDB" id="Q1AUT8"/>
<dbReference type="Pfam" id="PF13407">
    <property type="entry name" value="Peripla_BP_4"/>
    <property type="match status" value="1"/>
</dbReference>
<organism evidence="5 6">
    <name type="scientific">Rubrobacter xylanophilus (strain DSM 9941 / JCM 11954 / NBRC 16129 / PRD-1)</name>
    <dbReference type="NCBI Taxonomy" id="266117"/>
    <lineage>
        <taxon>Bacteria</taxon>
        <taxon>Bacillati</taxon>
        <taxon>Actinomycetota</taxon>
        <taxon>Rubrobacteria</taxon>
        <taxon>Rubrobacterales</taxon>
        <taxon>Rubrobacteraceae</taxon>
        <taxon>Rubrobacter</taxon>
    </lineage>
</organism>
<evidence type="ECO:0000256" key="1">
    <source>
        <dbReference type="ARBA" id="ARBA00004196"/>
    </source>
</evidence>
<protein>
    <submittedName>
        <fullName evidence="5">Periplasmic binding protein/LacI transcriptional regulator</fullName>
    </submittedName>
</protein>
<dbReference type="InterPro" id="IPR028082">
    <property type="entry name" value="Peripla_BP_I"/>
</dbReference>
<comment type="similarity">
    <text evidence="2">Belongs to the bacterial solute-binding protein 2 family.</text>
</comment>
<gene>
    <name evidence="5" type="ordered locus">Rxyl_1890</name>
</gene>
<dbReference type="HOGENOM" id="CLU_037628_3_3_11"/>
<reference evidence="5 6" key="1">
    <citation type="submission" date="2006-06" db="EMBL/GenBank/DDBJ databases">
        <title>Complete sequence of Rubrobacter xylanophilus DSM 9941.</title>
        <authorList>
            <consortium name="US DOE Joint Genome Institute"/>
            <person name="Copeland A."/>
            <person name="Lucas S."/>
            <person name="Lapidus A."/>
            <person name="Barry K."/>
            <person name="Detter J.C."/>
            <person name="Glavina del Rio T."/>
            <person name="Hammon N."/>
            <person name="Israni S."/>
            <person name="Dalin E."/>
            <person name="Tice H."/>
            <person name="Pitluck S."/>
            <person name="Munk A.C."/>
            <person name="Brettin T."/>
            <person name="Bruce D."/>
            <person name="Han C."/>
            <person name="Tapia R."/>
            <person name="Gilna P."/>
            <person name="Schmutz J."/>
            <person name="Larimer F."/>
            <person name="Land M."/>
            <person name="Hauser L."/>
            <person name="Kyrpides N."/>
            <person name="Lykidis A."/>
            <person name="da Costa M.S."/>
            <person name="Rainey F.A."/>
            <person name="Empadinhas N."/>
            <person name="Jolivet E."/>
            <person name="Battista J.R."/>
            <person name="Richardson P."/>
        </authorList>
    </citation>
    <scope>NUCLEOTIDE SEQUENCE [LARGE SCALE GENOMIC DNA]</scope>
    <source>
        <strain evidence="6">DSM 9941 / NBRC 16129 / PRD-1</strain>
    </source>
</reference>
<dbReference type="Proteomes" id="UP000006637">
    <property type="component" value="Chromosome"/>
</dbReference>
<dbReference type="PhylomeDB" id="Q1AUT8"/>
<dbReference type="InterPro" id="IPR025997">
    <property type="entry name" value="SBP_2_dom"/>
</dbReference>
<dbReference type="PANTHER" id="PTHR46847:SF1">
    <property type="entry name" value="D-ALLOSE-BINDING PERIPLASMIC PROTEIN-RELATED"/>
    <property type="match status" value="1"/>
</dbReference>
<dbReference type="RefSeq" id="WP_011564856.1">
    <property type="nucleotide sequence ID" value="NC_008148.1"/>
</dbReference>
<feature type="domain" description="Periplasmic binding protein" evidence="4">
    <location>
        <begin position="72"/>
        <end position="326"/>
    </location>
</feature>
<dbReference type="eggNOG" id="COG1879">
    <property type="taxonomic scope" value="Bacteria"/>
</dbReference>
<evidence type="ECO:0000256" key="3">
    <source>
        <dbReference type="ARBA" id="ARBA00022729"/>
    </source>
</evidence>